<evidence type="ECO:0000259" key="1">
    <source>
        <dbReference type="PROSITE" id="PS50965"/>
    </source>
</evidence>
<dbReference type="RefSeq" id="WP_111714379.1">
    <property type="nucleotide sequence ID" value="NZ_JBHSSR010000001.1"/>
</dbReference>
<feature type="domain" description="NERD" evidence="1">
    <location>
        <begin position="37"/>
        <end position="148"/>
    </location>
</feature>
<reference evidence="2 3" key="1">
    <citation type="journal article" date="2018" name="Front. Microbiol.">
        <title>Description and Comparative Genomics of Macrococcus caseolyticus subsp. hominis subsp. nov., Macrococcus goetzii sp. nov., Macrococcus epidermidis sp. nov., and Macrococcus bohemicus sp. nov., Novel Macrococci From Human Clinical Material With Virulence Potential and Suspected Uptake of Foreign DNA by Natural Transformation.</title>
        <authorList>
            <person name="Maslanova I."/>
            <person name="Wertheimer Z."/>
            <person name="Sedlacek I."/>
            <person name="Svec P."/>
            <person name="Indrakova A."/>
            <person name="Kovarovic V."/>
            <person name="Schumann P."/>
            <person name="Sproer C."/>
            <person name="Kralova S."/>
            <person name="Sedo O."/>
            <person name="Kristofova L."/>
            <person name="Vrbovska V."/>
            <person name="Fuzik T."/>
            <person name="Petras P."/>
            <person name="Zdrahal Z."/>
            <person name="Ruzickova V."/>
            <person name="Doskar J."/>
            <person name="Pantucek R."/>
        </authorList>
    </citation>
    <scope>NUCLEOTIDE SEQUENCE [LARGE SCALE GENOMIC DNA]</scope>
    <source>
        <strain evidence="2 3">01/688</strain>
    </source>
</reference>
<evidence type="ECO:0000313" key="3">
    <source>
        <dbReference type="Proteomes" id="UP000249808"/>
    </source>
</evidence>
<dbReference type="PROSITE" id="PS50965">
    <property type="entry name" value="NERD"/>
    <property type="match status" value="1"/>
</dbReference>
<name>A0A327ZV49_9STAP</name>
<comment type="caution">
    <text evidence="2">The sequence shown here is derived from an EMBL/GenBank/DDBJ whole genome shotgun (WGS) entry which is preliminary data.</text>
</comment>
<dbReference type="Proteomes" id="UP000249808">
    <property type="component" value="Unassembled WGS sequence"/>
</dbReference>
<organism evidence="2 3">
    <name type="scientific">Macrococcus epidermidis</name>
    <dbReference type="NCBI Taxonomy" id="1902580"/>
    <lineage>
        <taxon>Bacteria</taxon>
        <taxon>Bacillati</taxon>
        <taxon>Bacillota</taxon>
        <taxon>Bacilli</taxon>
        <taxon>Bacillales</taxon>
        <taxon>Staphylococcaceae</taxon>
        <taxon>Macrococcus</taxon>
    </lineage>
</organism>
<protein>
    <recommendedName>
        <fullName evidence="1">NERD domain-containing protein</fullName>
    </recommendedName>
</protein>
<dbReference type="InterPro" id="IPR011528">
    <property type="entry name" value="NERD"/>
</dbReference>
<keyword evidence="3" id="KW-1185">Reference proteome</keyword>
<dbReference type="EMBL" id="PZJH01000001">
    <property type="protein sequence ID" value="RAK46233.1"/>
    <property type="molecule type" value="Genomic_DNA"/>
</dbReference>
<sequence>MFIKVHHLDQYIQYLLAVEDRITLQENDRINLFRYKSGLSGERMFYNLLKNILEGIKIWDITLDNNGSSQYDFLIVVDKVIYHFDVKNYSGVYTYKNDNFISENGRNYKNIMVQLDAAHDRLIRIVELNNWGYKVESKIIFINKQFSIRNYDGNPLILFHNQIDSFIQYLLKRKTYKKDLYVAEKLVELNNPKVFERIYYYPFEKMKSGPRCPKCLQLNKVEALNKFKTVSCACGHTYEKSEMLHNIIDDLFHINQGIIKTKDVVYWSGVPERSVRRFLKQNYHSQGSNKNRSYVKNNGR</sequence>
<proteinExistence type="predicted"/>
<evidence type="ECO:0000313" key="2">
    <source>
        <dbReference type="EMBL" id="RAK46233.1"/>
    </source>
</evidence>
<dbReference type="AlphaFoldDB" id="A0A327ZV49"/>
<gene>
    <name evidence="2" type="ORF">BHU61_01945</name>
</gene>
<accession>A0A327ZV49</accession>
<dbReference type="Pfam" id="PF08378">
    <property type="entry name" value="NERD"/>
    <property type="match status" value="1"/>
</dbReference>